<dbReference type="EMBL" id="SJSK01000008">
    <property type="protein sequence ID" value="TCC86953.1"/>
    <property type="molecule type" value="Genomic_DNA"/>
</dbReference>
<evidence type="ECO:0000256" key="4">
    <source>
        <dbReference type="SAM" id="SignalP"/>
    </source>
</evidence>
<comment type="similarity">
    <text evidence="1">Belongs to the Skp family.</text>
</comment>
<gene>
    <name evidence="5" type="ORF">EZ428_22365</name>
</gene>
<dbReference type="GO" id="GO:0051082">
    <property type="term" value="F:unfolded protein binding"/>
    <property type="evidence" value="ECO:0007669"/>
    <property type="project" value="InterPro"/>
</dbReference>
<dbReference type="InterPro" id="IPR005632">
    <property type="entry name" value="Chaperone_Skp"/>
</dbReference>
<dbReference type="GO" id="GO:0005829">
    <property type="term" value="C:cytosol"/>
    <property type="evidence" value="ECO:0007669"/>
    <property type="project" value="TreeGrafter"/>
</dbReference>
<reference evidence="5 6" key="1">
    <citation type="submission" date="2019-02" db="EMBL/GenBank/DDBJ databases">
        <title>Pedobacter sp. RP-1-13 sp. nov., isolated from Arctic soil.</title>
        <authorList>
            <person name="Dahal R.H."/>
        </authorList>
    </citation>
    <scope>NUCLEOTIDE SEQUENCE [LARGE SCALE GENOMIC DNA]</scope>
    <source>
        <strain evidence="5 6">RP-1-13</strain>
    </source>
</reference>
<dbReference type="OrthoDB" id="1524711at2"/>
<dbReference type="AlphaFoldDB" id="A0A4R0MKG2"/>
<keyword evidence="6" id="KW-1185">Reference proteome</keyword>
<keyword evidence="2 4" id="KW-0732">Signal</keyword>
<dbReference type="Proteomes" id="UP000292884">
    <property type="component" value="Unassembled WGS sequence"/>
</dbReference>
<evidence type="ECO:0000256" key="2">
    <source>
        <dbReference type="ARBA" id="ARBA00022729"/>
    </source>
</evidence>
<comment type="caution">
    <text evidence="5">The sequence shown here is derived from an EMBL/GenBank/DDBJ whole genome shotgun (WGS) entry which is preliminary data.</text>
</comment>
<protein>
    <submittedName>
        <fullName evidence="5">OmpH family outer membrane protein</fullName>
    </submittedName>
</protein>
<dbReference type="PANTHER" id="PTHR35089">
    <property type="entry name" value="CHAPERONE PROTEIN SKP"/>
    <property type="match status" value="1"/>
</dbReference>
<dbReference type="SMART" id="SM00935">
    <property type="entry name" value="OmpH"/>
    <property type="match status" value="1"/>
</dbReference>
<dbReference type="RefSeq" id="WP_131555571.1">
    <property type="nucleotide sequence ID" value="NZ_SJSK01000008.1"/>
</dbReference>
<dbReference type="GO" id="GO:0050821">
    <property type="term" value="P:protein stabilization"/>
    <property type="evidence" value="ECO:0007669"/>
    <property type="project" value="TreeGrafter"/>
</dbReference>
<evidence type="ECO:0000256" key="1">
    <source>
        <dbReference type="ARBA" id="ARBA00009091"/>
    </source>
</evidence>
<evidence type="ECO:0000313" key="6">
    <source>
        <dbReference type="Proteomes" id="UP000292884"/>
    </source>
</evidence>
<dbReference type="Gene3D" id="3.30.910.20">
    <property type="entry name" value="Skp domain"/>
    <property type="match status" value="1"/>
</dbReference>
<dbReference type="Pfam" id="PF03938">
    <property type="entry name" value="OmpH"/>
    <property type="match status" value="1"/>
</dbReference>
<feature type="signal peptide" evidence="4">
    <location>
        <begin position="1"/>
        <end position="23"/>
    </location>
</feature>
<keyword evidence="3" id="KW-0175">Coiled coil</keyword>
<dbReference type="SUPFAM" id="SSF111384">
    <property type="entry name" value="OmpH-like"/>
    <property type="match status" value="1"/>
</dbReference>
<dbReference type="InterPro" id="IPR024930">
    <property type="entry name" value="Skp_dom_sf"/>
</dbReference>
<name>A0A4R0MKG2_9SPHI</name>
<evidence type="ECO:0000256" key="3">
    <source>
        <dbReference type="SAM" id="Coils"/>
    </source>
</evidence>
<sequence>MRKLINVFFVAAGLLLTANVASAQQKLGHINSEEIYATFPEALTAQNALQTFAKGKQAEIDKMIAEYQLKAKAAQEKEQKGQKLQNEMSEANKEATLKELNVISKELQDAGVELQTIQKKVEDARTKASTDVQTKQVELFTPVNTKVATGMSAVAKEKGLAYVFDIANGQGANNLVYFDGGEDITAAVKTKLGIAATAAPVTKAPATTPVKKN</sequence>
<accession>A0A4R0MKG2</accession>
<feature type="chain" id="PRO_5020466680" evidence="4">
    <location>
        <begin position="24"/>
        <end position="213"/>
    </location>
</feature>
<dbReference type="PANTHER" id="PTHR35089:SF1">
    <property type="entry name" value="CHAPERONE PROTEIN SKP"/>
    <property type="match status" value="1"/>
</dbReference>
<feature type="coiled-coil region" evidence="3">
    <location>
        <begin position="57"/>
        <end position="127"/>
    </location>
</feature>
<organism evidence="5 6">
    <name type="scientific">Pedobacter frigiditerrae</name>
    <dbReference type="NCBI Taxonomy" id="2530452"/>
    <lineage>
        <taxon>Bacteria</taxon>
        <taxon>Pseudomonadati</taxon>
        <taxon>Bacteroidota</taxon>
        <taxon>Sphingobacteriia</taxon>
        <taxon>Sphingobacteriales</taxon>
        <taxon>Sphingobacteriaceae</taxon>
        <taxon>Pedobacter</taxon>
    </lineage>
</organism>
<evidence type="ECO:0000313" key="5">
    <source>
        <dbReference type="EMBL" id="TCC86953.1"/>
    </source>
</evidence>
<proteinExistence type="inferred from homology"/>